<dbReference type="InterPro" id="IPR036388">
    <property type="entry name" value="WH-like_DNA-bd_sf"/>
</dbReference>
<gene>
    <name evidence="4" type="ORF">FHS18_002119</name>
</gene>
<keyword evidence="4" id="KW-0238">DNA-binding</keyword>
<protein>
    <submittedName>
        <fullName evidence="4">DNA-binding PadR family transcriptional regulator</fullName>
    </submittedName>
</protein>
<dbReference type="PANTHER" id="PTHR43252:SF2">
    <property type="entry name" value="TRANSCRIPTION REGULATOR, PADR-LIKE FAMILY"/>
    <property type="match status" value="1"/>
</dbReference>
<dbReference type="SUPFAM" id="SSF46785">
    <property type="entry name" value="Winged helix' DNA-binding domain"/>
    <property type="match status" value="1"/>
</dbReference>
<dbReference type="InterPro" id="IPR025438">
    <property type="entry name" value="DUF4180"/>
</dbReference>
<proteinExistence type="predicted"/>
<keyword evidence="5" id="KW-1185">Reference proteome</keyword>
<dbReference type="Pfam" id="PF10400">
    <property type="entry name" value="Vir_act_alpha_C"/>
    <property type="match status" value="1"/>
</dbReference>
<organism evidence="4 5">
    <name type="scientific">Paenibacillus phyllosphaerae</name>
    <dbReference type="NCBI Taxonomy" id="274593"/>
    <lineage>
        <taxon>Bacteria</taxon>
        <taxon>Bacillati</taxon>
        <taxon>Bacillota</taxon>
        <taxon>Bacilli</taxon>
        <taxon>Bacillales</taxon>
        <taxon>Paenibacillaceae</taxon>
        <taxon>Paenibacillus</taxon>
    </lineage>
</organism>
<comment type="caution">
    <text evidence="4">The sequence shown here is derived from an EMBL/GenBank/DDBJ whole genome shotgun (WGS) entry which is preliminary data.</text>
</comment>
<dbReference type="EMBL" id="JACHXK010000004">
    <property type="protein sequence ID" value="MBB3110052.1"/>
    <property type="molecule type" value="Genomic_DNA"/>
</dbReference>
<feature type="domain" description="Transcription regulator PadR C-terminal" evidence="2">
    <location>
        <begin position="96"/>
        <end position="172"/>
    </location>
</feature>
<name>A0A7W5FMG6_9BACL</name>
<dbReference type="AlphaFoldDB" id="A0A7W5FMG6"/>
<dbReference type="Gene3D" id="1.10.10.10">
    <property type="entry name" value="Winged helix-like DNA-binding domain superfamily/Winged helix DNA-binding domain"/>
    <property type="match status" value="1"/>
</dbReference>
<dbReference type="Pfam" id="PF03551">
    <property type="entry name" value="PadR"/>
    <property type="match status" value="1"/>
</dbReference>
<dbReference type="InterPro" id="IPR036390">
    <property type="entry name" value="WH_DNA-bd_sf"/>
</dbReference>
<dbReference type="GO" id="GO:0003677">
    <property type="term" value="F:DNA binding"/>
    <property type="evidence" value="ECO:0007669"/>
    <property type="project" value="UniProtKB-KW"/>
</dbReference>
<dbReference type="PANTHER" id="PTHR43252">
    <property type="entry name" value="TRANSCRIPTIONAL REGULATOR YQJI"/>
    <property type="match status" value="1"/>
</dbReference>
<feature type="domain" description="Transcription regulator PadR N-terminal" evidence="1">
    <location>
        <begin position="7"/>
        <end position="80"/>
    </location>
</feature>
<evidence type="ECO:0000313" key="4">
    <source>
        <dbReference type="EMBL" id="MBB3110052.1"/>
    </source>
</evidence>
<dbReference type="RefSeq" id="WP_183599742.1">
    <property type="nucleotide sequence ID" value="NZ_JACHXK010000004.1"/>
</dbReference>
<evidence type="ECO:0000259" key="2">
    <source>
        <dbReference type="Pfam" id="PF10400"/>
    </source>
</evidence>
<dbReference type="Proteomes" id="UP000570361">
    <property type="component" value="Unassembled WGS sequence"/>
</dbReference>
<dbReference type="InterPro" id="IPR018309">
    <property type="entry name" value="Tscrpt_reg_PadR_C"/>
</dbReference>
<sequence>MSINHVLLGVLSGQSCTGYELKKIMQDSPLMPWSGNNNQIYKSLVELHDRGLVTSEIQHQESSPTKKRYTITVSGLAELKQWVLGECEAPTFRKLTLLQLQFSDQLSDDELESLLRRYEDELEAELHLHQEKSRRAPIAAELHPRSRVIHQLIHENVASFYIQERQWVQRLRLELSAYKEENNMNDNNHIVEKDGVTYLDGGSAGLQIRSEQDLLDIIAVCWEHGVERVLLHADGLAEDFYKLRTGLAGAVLQKLINYRLKTAFVLPQELVIQGRASEMLTELNRGASIRAFAERAEAEQWLLG</sequence>
<dbReference type="InterPro" id="IPR005149">
    <property type="entry name" value="Tscrpt_reg_PadR_N"/>
</dbReference>
<accession>A0A7W5FMG6</accession>
<reference evidence="4 5" key="1">
    <citation type="submission" date="2020-08" db="EMBL/GenBank/DDBJ databases">
        <title>Genomic Encyclopedia of Type Strains, Phase III (KMG-III): the genomes of soil and plant-associated and newly described type strains.</title>
        <authorList>
            <person name="Whitman W."/>
        </authorList>
    </citation>
    <scope>NUCLEOTIDE SEQUENCE [LARGE SCALE GENOMIC DNA]</scope>
    <source>
        <strain evidence="4 5">CECT 5862</strain>
    </source>
</reference>
<dbReference type="Pfam" id="PF13788">
    <property type="entry name" value="DUF4180"/>
    <property type="match status" value="1"/>
</dbReference>
<evidence type="ECO:0000313" key="5">
    <source>
        <dbReference type="Proteomes" id="UP000570361"/>
    </source>
</evidence>
<evidence type="ECO:0000259" key="3">
    <source>
        <dbReference type="Pfam" id="PF13788"/>
    </source>
</evidence>
<evidence type="ECO:0000259" key="1">
    <source>
        <dbReference type="Pfam" id="PF03551"/>
    </source>
</evidence>
<feature type="domain" description="DUF4180" evidence="3">
    <location>
        <begin position="195"/>
        <end position="302"/>
    </location>
</feature>